<keyword evidence="7" id="KW-0472">Membrane</keyword>
<dbReference type="Proteomes" id="UP000225706">
    <property type="component" value="Unassembled WGS sequence"/>
</dbReference>
<dbReference type="SMART" id="SM00409">
    <property type="entry name" value="IG"/>
    <property type="match status" value="3"/>
</dbReference>
<dbReference type="InterPro" id="IPR036179">
    <property type="entry name" value="Ig-like_dom_sf"/>
</dbReference>
<evidence type="ECO:0000256" key="7">
    <source>
        <dbReference type="ARBA" id="ARBA00023136"/>
    </source>
</evidence>
<feature type="disulfide bond" evidence="11">
    <location>
        <begin position="385"/>
        <end position="395"/>
    </location>
</feature>
<keyword evidence="16" id="KW-1185">Reference proteome</keyword>
<evidence type="ECO:0000256" key="1">
    <source>
        <dbReference type="ARBA" id="ARBA00004606"/>
    </source>
</evidence>
<dbReference type="PANTHER" id="PTHR12231">
    <property type="entry name" value="CTX-RELATED TYPE I TRANSMEMBRANE PROTEIN"/>
    <property type="match status" value="1"/>
</dbReference>
<evidence type="ECO:0000256" key="2">
    <source>
        <dbReference type="ARBA" id="ARBA00022692"/>
    </source>
</evidence>
<evidence type="ECO:0000259" key="13">
    <source>
        <dbReference type="PROSITE" id="PS50287"/>
    </source>
</evidence>
<comment type="subcellular location">
    <subcellularLocation>
        <location evidence="1">Membrane</location>
        <topology evidence="1">Single-pass type II membrane protein</topology>
    </subcellularLocation>
</comment>
<dbReference type="PROSITE" id="PS50835">
    <property type="entry name" value="IG_LIKE"/>
    <property type="match status" value="3"/>
</dbReference>
<evidence type="ECO:0000256" key="12">
    <source>
        <dbReference type="SAM" id="MobiDB-lite"/>
    </source>
</evidence>
<dbReference type="InterPro" id="IPR013783">
    <property type="entry name" value="Ig-like_fold"/>
</dbReference>
<keyword evidence="2" id="KW-0812">Transmembrane</keyword>
<dbReference type="InterPro" id="IPR008160">
    <property type="entry name" value="Collagen"/>
</dbReference>
<dbReference type="SMART" id="SM00202">
    <property type="entry name" value="SR"/>
    <property type="match status" value="1"/>
</dbReference>
<evidence type="ECO:0000256" key="5">
    <source>
        <dbReference type="ARBA" id="ARBA00022968"/>
    </source>
</evidence>
<dbReference type="OrthoDB" id="5986691at2759"/>
<reference evidence="16" key="1">
    <citation type="journal article" date="2017" name="bioRxiv">
        <title>Comparative analysis of the genomes of Stylophora pistillata and Acropora digitifera provides evidence for extensive differences between species of corals.</title>
        <authorList>
            <person name="Voolstra C.R."/>
            <person name="Li Y."/>
            <person name="Liew Y.J."/>
            <person name="Baumgarten S."/>
            <person name="Zoccola D."/>
            <person name="Flot J.-F."/>
            <person name="Tambutte S."/>
            <person name="Allemand D."/>
            <person name="Aranda M."/>
        </authorList>
    </citation>
    <scope>NUCLEOTIDE SEQUENCE [LARGE SCALE GENOMIC DNA]</scope>
</reference>
<dbReference type="SMART" id="SM00408">
    <property type="entry name" value="IGc2"/>
    <property type="match status" value="3"/>
</dbReference>
<keyword evidence="4" id="KW-0677">Repeat</keyword>
<dbReference type="InterPro" id="IPR003598">
    <property type="entry name" value="Ig_sub2"/>
</dbReference>
<dbReference type="Pfam" id="PF13927">
    <property type="entry name" value="Ig_3"/>
    <property type="match status" value="3"/>
</dbReference>
<proteinExistence type="predicted"/>
<keyword evidence="8 11" id="KW-1015">Disulfide bond</keyword>
<evidence type="ECO:0000256" key="6">
    <source>
        <dbReference type="ARBA" id="ARBA00022989"/>
    </source>
</evidence>
<dbReference type="SUPFAM" id="SSF56487">
    <property type="entry name" value="SRCR-like"/>
    <property type="match status" value="1"/>
</dbReference>
<dbReference type="AlphaFoldDB" id="A0A2B4SJT1"/>
<accession>A0A2B4SJT1</accession>
<protein>
    <submittedName>
        <fullName evidence="15">Roundabout-like 2</fullName>
    </submittedName>
</protein>
<dbReference type="InterPro" id="IPR003599">
    <property type="entry name" value="Ig_sub"/>
</dbReference>
<evidence type="ECO:0000256" key="10">
    <source>
        <dbReference type="ARBA" id="ARBA00023319"/>
    </source>
</evidence>
<evidence type="ECO:0000313" key="16">
    <source>
        <dbReference type="Proteomes" id="UP000225706"/>
    </source>
</evidence>
<keyword evidence="3" id="KW-0732">Signal</keyword>
<dbReference type="FunFam" id="3.10.250.10:FF:000001">
    <property type="entry name" value="Lysyl oxidase 4 isoform X1"/>
    <property type="match status" value="1"/>
</dbReference>
<keyword evidence="5" id="KW-0735">Signal-anchor</keyword>
<evidence type="ECO:0000259" key="14">
    <source>
        <dbReference type="PROSITE" id="PS50835"/>
    </source>
</evidence>
<gene>
    <name evidence="15" type="primary">ROBO2</name>
    <name evidence="15" type="ORF">AWC38_SpisGene6531</name>
</gene>
<feature type="domain" description="SRCR" evidence="13">
    <location>
        <begin position="317"/>
        <end position="418"/>
    </location>
</feature>
<keyword evidence="10" id="KW-0393">Immunoglobulin domain</keyword>
<comment type="caution">
    <text evidence="15">The sequence shown here is derived from an EMBL/GenBank/DDBJ whole genome shotgun (WGS) entry which is preliminary data.</text>
</comment>
<feature type="region of interest" description="Disordered" evidence="12">
    <location>
        <begin position="1"/>
        <end position="48"/>
    </location>
</feature>
<organism evidence="15 16">
    <name type="scientific">Stylophora pistillata</name>
    <name type="common">Smooth cauliflower coral</name>
    <dbReference type="NCBI Taxonomy" id="50429"/>
    <lineage>
        <taxon>Eukaryota</taxon>
        <taxon>Metazoa</taxon>
        <taxon>Cnidaria</taxon>
        <taxon>Anthozoa</taxon>
        <taxon>Hexacorallia</taxon>
        <taxon>Scleractinia</taxon>
        <taxon>Astrocoeniina</taxon>
        <taxon>Pocilloporidae</taxon>
        <taxon>Stylophora</taxon>
    </lineage>
</organism>
<dbReference type="InterPro" id="IPR001190">
    <property type="entry name" value="SRCR"/>
</dbReference>
<dbReference type="PANTHER" id="PTHR12231:SF253">
    <property type="entry name" value="DPR-INTERACTING PROTEIN ETA, ISOFORM B-RELATED"/>
    <property type="match status" value="1"/>
</dbReference>
<dbReference type="FunFam" id="2.60.40.10:FF:000032">
    <property type="entry name" value="palladin isoform X1"/>
    <property type="match status" value="1"/>
</dbReference>
<dbReference type="InterPro" id="IPR051170">
    <property type="entry name" value="Neural/epithelial_adhesion"/>
</dbReference>
<keyword evidence="9" id="KW-0675">Receptor</keyword>
<evidence type="ECO:0000256" key="8">
    <source>
        <dbReference type="ARBA" id="ARBA00023157"/>
    </source>
</evidence>
<dbReference type="Gene3D" id="3.10.250.10">
    <property type="entry name" value="SRCR-like domain"/>
    <property type="match status" value="1"/>
</dbReference>
<keyword evidence="6" id="KW-1133">Transmembrane helix</keyword>
<dbReference type="Pfam" id="PF00530">
    <property type="entry name" value="SRCR"/>
    <property type="match status" value="1"/>
</dbReference>
<evidence type="ECO:0000313" key="15">
    <source>
        <dbReference type="EMBL" id="PFX28742.1"/>
    </source>
</evidence>
<name>A0A2B4SJT1_STYPI</name>
<dbReference type="EMBL" id="LSMT01000078">
    <property type="protein sequence ID" value="PFX28742.1"/>
    <property type="molecule type" value="Genomic_DNA"/>
</dbReference>
<evidence type="ECO:0000256" key="11">
    <source>
        <dbReference type="PROSITE-ProRule" id="PRU00196"/>
    </source>
</evidence>
<feature type="domain" description="Ig-like" evidence="14">
    <location>
        <begin position="227"/>
        <end position="312"/>
    </location>
</feature>
<evidence type="ECO:0000256" key="3">
    <source>
        <dbReference type="ARBA" id="ARBA00022729"/>
    </source>
</evidence>
<dbReference type="SUPFAM" id="SSF48726">
    <property type="entry name" value="Immunoglobulin"/>
    <property type="match status" value="3"/>
</dbReference>
<sequence>MGSPGKRGKQGSIGPMGLKGETGNKGQKGERGGTGMPGTKGEPGQSISFPTVVVSPATLTVNEGRSVSFQCSASSNPEPTIVWSKVNDQSEIIQTAVSEGRLQLRQVTGNDSGLYQCTATNILGKDQATVQLEINVRPSVTLSPGPIYAIEGSDVTLPVCHVTGHPRPVVTWRKSFGQLPHGRDKFNSSVIKLFNVRKSDSDNYLCTAKNLLGNAVKRTQLAIVSLPQFTVKPSPTVFVVVDDTLTLNCSATGDPLPIISWKRQGAKLPVGRSHMTSQALTLRNMTIEDVGNYICVATSAGVFYADTTSNVEVKTGVRLVNGGAAYCRVEIYYSGQWGTVCDDHWDINDANVVCRELGFSRATSAPPRAKYGQGSGRIWMDDVNCHGGEKSLSQCSHRGWGSGDGGCSHSEDASAECA</sequence>
<dbReference type="PRINTS" id="PR00258">
    <property type="entry name" value="SPERACTRCPTR"/>
</dbReference>
<dbReference type="Pfam" id="PF01391">
    <property type="entry name" value="Collagen"/>
    <property type="match status" value="1"/>
</dbReference>
<dbReference type="InterPro" id="IPR007110">
    <property type="entry name" value="Ig-like_dom"/>
</dbReference>
<feature type="domain" description="Ig-like" evidence="14">
    <location>
        <begin position="50"/>
        <end position="135"/>
    </location>
</feature>
<feature type="domain" description="Ig-like" evidence="14">
    <location>
        <begin position="138"/>
        <end position="224"/>
    </location>
</feature>
<dbReference type="GO" id="GO:0016020">
    <property type="term" value="C:membrane"/>
    <property type="evidence" value="ECO:0007669"/>
    <property type="project" value="UniProtKB-SubCell"/>
</dbReference>
<dbReference type="PROSITE" id="PS50287">
    <property type="entry name" value="SRCR_2"/>
    <property type="match status" value="1"/>
</dbReference>
<evidence type="ECO:0000256" key="9">
    <source>
        <dbReference type="ARBA" id="ARBA00023170"/>
    </source>
</evidence>
<evidence type="ECO:0000256" key="4">
    <source>
        <dbReference type="ARBA" id="ARBA00022737"/>
    </source>
</evidence>
<dbReference type="Gene3D" id="2.60.40.10">
    <property type="entry name" value="Immunoglobulins"/>
    <property type="match status" value="3"/>
</dbReference>
<comment type="caution">
    <text evidence="11">Lacks conserved residue(s) required for the propagation of feature annotation.</text>
</comment>
<dbReference type="InterPro" id="IPR036772">
    <property type="entry name" value="SRCR-like_dom_sf"/>
</dbReference>